<proteinExistence type="predicted"/>
<feature type="region of interest" description="Disordered" evidence="1">
    <location>
        <begin position="29"/>
        <end position="69"/>
    </location>
</feature>
<evidence type="ECO:0000256" key="1">
    <source>
        <dbReference type="SAM" id="MobiDB-lite"/>
    </source>
</evidence>
<organism evidence="2 3">
    <name type="scientific">Pararge aegeria aegeria</name>
    <dbReference type="NCBI Taxonomy" id="348720"/>
    <lineage>
        <taxon>Eukaryota</taxon>
        <taxon>Metazoa</taxon>
        <taxon>Ecdysozoa</taxon>
        <taxon>Arthropoda</taxon>
        <taxon>Hexapoda</taxon>
        <taxon>Insecta</taxon>
        <taxon>Pterygota</taxon>
        <taxon>Neoptera</taxon>
        <taxon>Endopterygota</taxon>
        <taxon>Lepidoptera</taxon>
        <taxon>Glossata</taxon>
        <taxon>Ditrysia</taxon>
        <taxon>Papilionoidea</taxon>
        <taxon>Nymphalidae</taxon>
        <taxon>Satyrinae</taxon>
        <taxon>Satyrini</taxon>
        <taxon>Parargina</taxon>
        <taxon>Pararge</taxon>
    </lineage>
</organism>
<name>A0A8S4R3C3_9NEOP</name>
<sequence>MERASSFGMYALSMRDQITYYAEIRSRSTNREPEVAMGGAHSSENRCNRDPGLIRTIGQSPARRHTEKNVKFRTPCRRQTFSSERLSVDMMMMMTMIGLF</sequence>
<reference evidence="2" key="1">
    <citation type="submission" date="2022-03" db="EMBL/GenBank/DDBJ databases">
        <authorList>
            <person name="Lindestad O."/>
        </authorList>
    </citation>
    <scope>NUCLEOTIDE SEQUENCE</scope>
</reference>
<dbReference type="Proteomes" id="UP000838756">
    <property type="component" value="Unassembled WGS sequence"/>
</dbReference>
<keyword evidence="3" id="KW-1185">Reference proteome</keyword>
<protein>
    <submittedName>
        <fullName evidence="2">Jg12055 protein</fullName>
    </submittedName>
</protein>
<dbReference type="AlphaFoldDB" id="A0A8S4R3C3"/>
<evidence type="ECO:0000313" key="2">
    <source>
        <dbReference type="EMBL" id="CAH2228193.1"/>
    </source>
</evidence>
<dbReference type="EMBL" id="CAKXAJ010023931">
    <property type="protein sequence ID" value="CAH2228193.1"/>
    <property type="molecule type" value="Genomic_DNA"/>
</dbReference>
<gene>
    <name evidence="2" type="primary">jg12055</name>
    <name evidence="2" type="ORF">PAEG_LOCUS8263</name>
</gene>
<comment type="caution">
    <text evidence="2">The sequence shown here is derived from an EMBL/GenBank/DDBJ whole genome shotgun (WGS) entry which is preliminary data.</text>
</comment>
<accession>A0A8S4R3C3</accession>
<evidence type="ECO:0000313" key="3">
    <source>
        <dbReference type="Proteomes" id="UP000838756"/>
    </source>
</evidence>